<keyword evidence="3" id="KW-1185">Reference proteome</keyword>
<dbReference type="Pfam" id="PF13586">
    <property type="entry name" value="DDE_Tnp_1_2"/>
    <property type="match status" value="1"/>
</dbReference>
<reference evidence="2 3" key="1">
    <citation type="submission" date="2016-10" db="EMBL/GenBank/DDBJ databases">
        <authorList>
            <person name="Varghese N."/>
            <person name="Submissions S."/>
        </authorList>
    </citation>
    <scope>NUCLEOTIDE SEQUENCE [LARGE SCALE GENOMIC DNA]</scope>
    <source>
        <strain evidence="3">YIM D21,KCTC 23444,ACCC 10710</strain>
    </source>
</reference>
<evidence type="ECO:0000313" key="2">
    <source>
        <dbReference type="EMBL" id="SFE10906.1"/>
    </source>
</evidence>
<dbReference type="EMBL" id="FOMS01000006">
    <property type="protein sequence ID" value="SFE10906.1"/>
    <property type="molecule type" value="Genomic_DNA"/>
</dbReference>
<feature type="domain" description="Transposase DDE" evidence="1">
    <location>
        <begin position="12"/>
        <end position="96"/>
    </location>
</feature>
<name>A0A1I1XU98_9RHOB</name>
<evidence type="ECO:0000313" key="3">
    <source>
        <dbReference type="Proteomes" id="UP000325289"/>
    </source>
</evidence>
<organism evidence="2 3">
    <name type="scientific">Roseivivax sediminis</name>
    <dbReference type="NCBI Taxonomy" id="936889"/>
    <lineage>
        <taxon>Bacteria</taxon>
        <taxon>Pseudomonadati</taxon>
        <taxon>Pseudomonadota</taxon>
        <taxon>Alphaproteobacteria</taxon>
        <taxon>Rhodobacterales</taxon>
        <taxon>Roseobacteraceae</taxon>
        <taxon>Roseivivax</taxon>
    </lineage>
</organism>
<dbReference type="PANTHER" id="PTHR30007">
    <property type="entry name" value="PHP DOMAIN PROTEIN"/>
    <property type="match status" value="1"/>
</dbReference>
<dbReference type="Proteomes" id="UP000325289">
    <property type="component" value="Unassembled WGS sequence"/>
</dbReference>
<sequence>MALPVNKPKAILADKGYDGDAVREALLLQGILPVIPPKANRKAHIPCDYRRYKDRNRIERMFGYLKHMRRIGTRYEKTALSFASFLNLAAIRRWLKDFVNTT</sequence>
<dbReference type="PANTHER" id="PTHR30007:SF1">
    <property type="entry name" value="BLR1914 PROTEIN"/>
    <property type="match status" value="1"/>
</dbReference>
<evidence type="ECO:0000259" key="1">
    <source>
        <dbReference type="Pfam" id="PF13586"/>
    </source>
</evidence>
<protein>
    <submittedName>
        <fullName evidence="2">Transposase DDE domain-containing protein</fullName>
    </submittedName>
</protein>
<proteinExistence type="predicted"/>
<accession>A0A1I1XU98</accession>
<dbReference type="AlphaFoldDB" id="A0A1I1XU98"/>
<dbReference type="InterPro" id="IPR025668">
    <property type="entry name" value="Tnp_DDE_dom"/>
</dbReference>
<gene>
    <name evidence="2" type="ORF">SAMN04515678_106148</name>
</gene>